<evidence type="ECO:0000313" key="3">
    <source>
        <dbReference type="Proteomes" id="UP000054248"/>
    </source>
</evidence>
<keyword evidence="3" id="KW-1185">Reference proteome</keyword>
<name>A0A0C3K278_9AGAM</name>
<feature type="compositionally biased region" description="Low complexity" evidence="1">
    <location>
        <begin position="88"/>
        <end position="100"/>
    </location>
</feature>
<feature type="region of interest" description="Disordered" evidence="1">
    <location>
        <begin position="80"/>
        <end position="157"/>
    </location>
</feature>
<accession>A0A0C3K278</accession>
<reference evidence="2 3" key="1">
    <citation type="submission" date="2014-04" db="EMBL/GenBank/DDBJ databases">
        <authorList>
            <consortium name="DOE Joint Genome Institute"/>
            <person name="Kuo A."/>
            <person name="Girlanda M."/>
            <person name="Perotto S."/>
            <person name="Kohler A."/>
            <person name="Nagy L.G."/>
            <person name="Floudas D."/>
            <person name="Copeland A."/>
            <person name="Barry K.W."/>
            <person name="Cichocki N."/>
            <person name="Veneault-Fourrey C."/>
            <person name="LaButti K."/>
            <person name="Lindquist E.A."/>
            <person name="Lipzen A."/>
            <person name="Lundell T."/>
            <person name="Morin E."/>
            <person name="Murat C."/>
            <person name="Sun H."/>
            <person name="Tunlid A."/>
            <person name="Henrissat B."/>
            <person name="Grigoriev I.V."/>
            <person name="Hibbett D.S."/>
            <person name="Martin F."/>
            <person name="Nordberg H.P."/>
            <person name="Cantor M.N."/>
            <person name="Hua S.X."/>
        </authorList>
    </citation>
    <scope>NUCLEOTIDE SEQUENCE [LARGE SCALE GENOMIC DNA]</scope>
    <source>
        <strain evidence="2 3">MUT 4182</strain>
    </source>
</reference>
<reference evidence="3" key="2">
    <citation type="submission" date="2015-01" db="EMBL/GenBank/DDBJ databases">
        <title>Evolutionary Origins and Diversification of the Mycorrhizal Mutualists.</title>
        <authorList>
            <consortium name="DOE Joint Genome Institute"/>
            <consortium name="Mycorrhizal Genomics Consortium"/>
            <person name="Kohler A."/>
            <person name="Kuo A."/>
            <person name="Nagy L.G."/>
            <person name="Floudas D."/>
            <person name="Copeland A."/>
            <person name="Barry K.W."/>
            <person name="Cichocki N."/>
            <person name="Veneault-Fourrey C."/>
            <person name="LaButti K."/>
            <person name="Lindquist E.A."/>
            <person name="Lipzen A."/>
            <person name="Lundell T."/>
            <person name="Morin E."/>
            <person name="Murat C."/>
            <person name="Riley R."/>
            <person name="Ohm R."/>
            <person name="Sun H."/>
            <person name="Tunlid A."/>
            <person name="Henrissat B."/>
            <person name="Grigoriev I.V."/>
            <person name="Hibbett D.S."/>
            <person name="Martin F."/>
        </authorList>
    </citation>
    <scope>NUCLEOTIDE SEQUENCE [LARGE SCALE GENOMIC DNA]</scope>
    <source>
        <strain evidence="3">MUT 4182</strain>
    </source>
</reference>
<organism evidence="2 3">
    <name type="scientific">Tulasnella calospora MUT 4182</name>
    <dbReference type="NCBI Taxonomy" id="1051891"/>
    <lineage>
        <taxon>Eukaryota</taxon>
        <taxon>Fungi</taxon>
        <taxon>Dikarya</taxon>
        <taxon>Basidiomycota</taxon>
        <taxon>Agaricomycotina</taxon>
        <taxon>Agaricomycetes</taxon>
        <taxon>Cantharellales</taxon>
        <taxon>Tulasnellaceae</taxon>
        <taxon>Tulasnella</taxon>
    </lineage>
</organism>
<dbReference type="OrthoDB" id="549353at2759"/>
<dbReference type="AlphaFoldDB" id="A0A0C3K278"/>
<dbReference type="Proteomes" id="UP000054248">
    <property type="component" value="Unassembled WGS sequence"/>
</dbReference>
<evidence type="ECO:0000313" key="2">
    <source>
        <dbReference type="EMBL" id="KIO15523.1"/>
    </source>
</evidence>
<gene>
    <name evidence="2" type="ORF">M407DRAFT_34886</name>
</gene>
<dbReference type="HOGENOM" id="CLU_928104_0_0_1"/>
<dbReference type="EMBL" id="KN823993">
    <property type="protein sequence ID" value="KIO15523.1"/>
    <property type="molecule type" value="Genomic_DNA"/>
</dbReference>
<sequence length="300" mass="32278">MIIVDLFTFASANRSELVTLVVISGDPDLAYALSLLRQRHCKITLISPHLNSKDTGIAPGHQADDILTWEVILKDQEPLPLGQARNIPPSSSATISSVPSMHRQSTSEPAPKPAVPLVQANARADRPVIRLGDNAGTVGARTAPLDRPPTAPNQQPPAIKPVVLASTIPFTSSSGNIPQTPIPSSSSIPAVDHRTTNPVATGENNAGGSQNFTRASVPEHLHGLITVLLTAKKPRGWPKEEIYGQLHLLNKTKWNDPAVVATYLAEAVQLGIFVQSVGLSKNQREHTYYAIAETLKNNWR</sequence>
<feature type="compositionally biased region" description="Pro residues" evidence="1">
    <location>
        <begin position="146"/>
        <end position="157"/>
    </location>
</feature>
<proteinExistence type="predicted"/>
<evidence type="ECO:0000256" key="1">
    <source>
        <dbReference type="SAM" id="MobiDB-lite"/>
    </source>
</evidence>
<protein>
    <submittedName>
        <fullName evidence="2">Uncharacterized protein</fullName>
    </submittedName>
</protein>